<dbReference type="GeneID" id="63459516"/>
<organism evidence="2 3">
    <name type="scientific">Dermatophilus congolensis</name>
    <dbReference type="NCBI Taxonomy" id="1863"/>
    <lineage>
        <taxon>Bacteria</taxon>
        <taxon>Bacillati</taxon>
        <taxon>Actinomycetota</taxon>
        <taxon>Actinomycetes</taxon>
        <taxon>Micrococcales</taxon>
        <taxon>Dermatophilaceae</taxon>
        <taxon>Dermatophilus</taxon>
    </lineage>
</organism>
<dbReference type="NCBIfam" id="TIGR02593">
    <property type="entry name" value="CRISPR_cas5"/>
    <property type="match status" value="1"/>
</dbReference>
<dbReference type="AlphaFoldDB" id="A0A239VI36"/>
<dbReference type="Gene3D" id="3.30.70.2660">
    <property type="match status" value="1"/>
</dbReference>
<keyword evidence="1" id="KW-0051">Antiviral defense</keyword>
<reference evidence="2 3" key="1">
    <citation type="submission" date="2017-06" db="EMBL/GenBank/DDBJ databases">
        <authorList>
            <consortium name="Pathogen Informatics"/>
        </authorList>
    </citation>
    <scope>NUCLEOTIDE SEQUENCE [LARGE SCALE GENOMIC DNA]</scope>
    <source>
        <strain evidence="2 3">NCTC13039</strain>
    </source>
</reference>
<dbReference type="EMBL" id="LT906453">
    <property type="protein sequence ID" value="SNV21600.1"/>
    <property type="molecule type" value="Genomic_DNA"/>
</dbReference>
<dbReference type="GO" id="GO:0043571">
    <property type="term" value="P:maintenance of CRISPR repeat elements"/>
    <property type="evidence" value="ECO:0007669"/>
    <property type="project" value="InterPro"/>
</dbReference>
<gene>
    <name evidence="2" type="ORF">SAMEA4475696_01289</name>
</gene>
<dbReference type="STRING" id="1121387.GCA_000429885_02022"/>
<dbReference type="NCBIfam" id="TIGR01868">
    <property type="entry name" value="casD_Cas5e"/>
    <property type="match status" value="1"/>
</dbReference>
<dbReference type="Pfam" id="PF09704">
    <property type="entry name" value="Cas_Cas5d"/>
    <property type="match status" value="1"/>
</dbReference>
<keyword evidence="3" id="KW-1185">Reference proteome</keyword>
<evidence type="ECO:0000256" key="1">
    <source>
        <dbReference type="ARBA" id="ARBA00023118"/>
    </source>
</evidence>
<dbReference type="Proteomes" id="UP000242637">
    <property type="component" value="Chromosome 1"/>
</dbReference>
<name>A0A239VI36_9MICO</name>
<dbReference type="RefSeq" id="WP_028327947.1">
    <property type="nucleotide sequence ID" value="NZ_JAAFNI010000001.1"/>
</dbReference>
<dbReference type="GO" id="GO:0051607">
    <property type="term" value="P:defense response to virus"/>
    <property type="evidence" value="ECO:0007669"/>
    <property type="project" value="UniProtKB-KW"/>
</dbReference>
<dbReference type="KEGG" id="dco:SAMEA4475696_1289"/>
<accession>A0A239VI36</accession>
<dbReference type="CDD" id="cd09756">
    <property type="entry name" value="Cas5_I-E"/>
    <property type="match status" value="1"/>
</dbReference>
<dbReference type="InterPro" id="IPR013422">
    <property type="entry name" value="CRISPR-assoc_prot_Cas5_N"/>
</dbReference>
<dbReference type="InterPro" id="IPR021124">
    <property type="entry name" value="CRISPR-assoc_prot_Cas5"/>
</dbReference>
<protein>
    <submittedName>
        <fullName evidence="2">CRISPR-associated protein Cas5/CasD, subtype I-E/ECOLI</fullName>
    </submittedName>
</protein>
<sequence>MAVLLLRLAGPLQSWGDSSRFTQRLTRSEPTKSGVVGLLAAAQGRRRSDPIEDLAHLLFGVRVDQPGRIVRDFHTAIRWQEPKRTSMPLSYRYYLADAVFVAGVSGDQNLLEGLNDALKNPSFPLYLGRRSCPLSGQVSLGVHDAELEEALRQVPWQASAWHRRRQGKEIDLPLYLDVGATTVTGDTVTEVVRDVPESFSPIRREYGWREVVRVQPQRVHNPAGHDRDMDFMAVLGGA</sequence>
<evidence type="ECO:0000313" key="3">
    <source>
        <dbReference type="Proteomes" id="UP000242637"/>
    </source>
</evidence>
<dbReference type="GO" id="GO:0003723">
    <property type="term" value="F:RNA binding"/>
    <property type="evidence" value="ECO:0007669"/>
    <property type="project" value="InterPro"/>
</dbReference>
<dbReference type="OrthoDB" id="3189549at2"/>
<proteinExistence type="predicted"/>
<dbReference type="InterPro" id="IPR010147">
    <property type="entry name" value="CRISPR-assoc_prot_CasD"/>
</dbReference>
<evidence type="ECO:0000313" key="2">
    <source>
        <dbReference type="EMBL" id="SNV21600.1"/>
    </source>
</evidence>